<gene>
    <name evidence="2" type="ORF">NDU88_006050</name>
</gene>
<proteinExistence type="predicted"/>
<dbReference type="EMBL" id="JANPWB010000011">
    <property type="protein sequence ID" value="KAJ1127655.1"/>
    <property type="molecule type" value="Genomic_DNA"/>
</dbReference>
<evidence type="ECO:0000313" key="2">
    <source>
        <dbReference type="EMBL" id="KAJ1127655.1"/>
    </source>
</evidence>
<feature type="compositionally biased region" description="Basic and acidic residues" evidence="1">
    <location>
        <begin position="103"/>
        <end position="113"/>
    </location>
</feature>
<feature type="region of interest" description="Disordered" evidence="1">
    <location>
        <begin position="47"/>
        <end position="142"/>
    </location>
</feature>
<protein>
    <submittedName>
        <fullName evidence="2">Uncharacterized protein</fullName>
    </submittedName>
</protein>
<reference evidence="2" key="1">
    <citation type="journal article" date="2022" name="bioRxiv">
        <title>Sequencing and chromosome-scale assembly of the giantPleurodeles waltlgenome.</title>
        <authorList>
            <person name="Brown T."/>
            <person name="Elewa A."/>
            <person name="Iarovenko S."/>
            <person name="Subramanian E."/>
            <person name="Araus A.J."/>
            <person name="Petzold A."/>
            <person name="Susuki M."/>
            <person name="Suzuki K.-i.T."/>
            <person name="Hayashi T."/>
            <person name="Toyoda A."/>
            <person name="Oliveira C."/>
            <person name="Osipova E."/>
            <person name="Leigh N.D."/>
            <person name="Simon A."/>
            <person name="Yun M.H."/>
        </authorList>
    </citation>
    <scope>NUCLEOTIDE SEQUENCE</scope>
    <source>
        <strain evidence="2">20211129_DDA</strain>
        <tissue evidence="2">Liver</tissue>
    </source>
</reference>
<organism evidence="2 3">
    <name type="scientific">Pleurodeles waltl</name>
    <name type="common">Iberian ribbed newt</name>
    <dbReference type="NCBI Taxonomy" id="8319"/>
    <lineage>
        <taxon>Eukaryota</taxon>
        <taxon>Metazoa</taxon>
        <taxon>Chordata</taxon>
        <taxon>Craniata</taxon>
        <taxon>Vertebrata</taxon>
        <taxon>Euteleostomi</taxon>
        <taxon>Amphibia</taxon>
        <taxon>Batrachia</taxon>
        <taxon>Caudata</taxon>
        <taxon>Salamandroidea</taxon>
        <taxon>Salamandridae</taxon>
        <taxon>Pleurodelinae</taxon>
        <taxon>Pleurodeles</taxon>
    </lineage>
</organism>
<comment type="caution">
    <text evidence="2">The sequence shown here is derived from an EMBL/GenBank/DDBJ whole genome shotgun (WGS) entry which is preliminary data.</text>
</comment>
<keyword evidence="3" id="KW-1185">Reference proteome</keyword>
<sequence>MRIKSLYLISGSARHLLLACSPQPDLTFGDEKWAYYPGSNVTHCTPNNTLIPAEHRRQRGNRRNTTDQPPQALGNCHADHRSPRSPQSPAAATRGELLAADIQHLRLSKEPRRTGTVVRAWPGTHTHPQLPPDSHHRPPASI</sequence>
<dbReference type="AlphaFoldDB" id="A0AAV7PQB4"/>
<evidence type="ECO:0000313" key="3">
    <source>
        <dbReference type="Proteomes" id="UP001066276"/>
    </source>
</evidence>
<evidence type="ECO:0000256" key="1">
    <source>
        <dbReference type="SAM" id="MobiDB-lite"/>
    </source>
</evidence>
<dbReference type="Proteomes" id="UP001066276">
    <property type="component" value="Chromosome 7"/>
</dbReference>
<accession>A0AAV7PQB4</accession>
<name>A0AAV7PQB4_PLEWA</name>